<organism evidence="1 2">
    <name type="scientific">Pristionchus entomophagus</name>
    <dbReference type="NCBI Taxonomy" id="358040"/>
    <lineage>
        <taxon>Eukaryota</taxon>
        <taxon>Metazoa</taxon>
        <taxon>Ecdysozoa</taxon>
        <taxon>Nematoda</taxon>
        <taxon>Chromadorea</taxon>
        <taxon>Rhabditida</taxon>
        <taxon>Rhabditina</taxon>
        <taxon>Diplogasteromorpha</taxon>
        <taxon>Diplogasteroidea</taxon>
        <taxon>Neodiplogasteridae</taxon>
        <taxon>Pristionchus</taxon>
    </lineage>
</organism>
<proteinExistence type="predicted"/>
<gene>
    <name evidence="1" type="ORF">PENTCL1PPCAC_5871</name>
</gene>
<evidence type="ECO:0000313" key="1">
    <source>
        <dbReference type="EMBL" id="GMS83696.1"/>
    </source>
</evidence>
<feature type="non-terminal residue" evidence="1">
    <location>
        <position position="86"/>
    </location>
</feature>
<evidence type="ECO:0000313" key="2">
    <source>
        <dbReference type="Proteomes" id="UP001432027"/>
    </source>
</evidence>
<name>A0AAV5SK35_9BILA</name>
<dbReference type="EMBL" id="BTSX01000002">
    <property type="protein sequence ID" value="GMS83696.1"/>
    <property type="molecule type" value="Genomic_DNA"/>
</dbReference>
<keyword evidence="2" id="KW-1185">Reference proteome</keyword>
<protein>
    <submittedName>
        <fullName evidence="1">Uncharacterized protein</fullName>
    </submittedName>
</protein>
<dbReference type="AlphaFoldDB" id="A0AAV5SK35"/>
<reference evidence="1" key="1">
    <citation type="submission" date="2023-10" db="EMBL/GenBank/DDBJ databases">
        <title>Genome assembly of Pristionchus species.</title>
        <authorList>
            <person name="Yoshida K."/>
            <person name="Sommer R.J."/>
        </authorList>
    </citation>
    <scope>NUCLEOTIDE SEQUENCE</scope>
    <source>
        <strain evidence="1">RS0144</strain>
    </source>
</reference>
<accession>A0AAV5SK35</accession>
<dbReference type="Proteomes" id="UP001432027">
    <property type="component" value="Unassembled WGS sequence"/>
</dbReference>
<sequence>LIGKNLLSHVHGLIKMCLRGNDEVYSRMLPVFSAFVSLLRHCKYQQQTENQKTFAFLFPIIVQRIVYGDIYWKQITFERLAELAEC</sequence>
<feature type="non-terminal residue" evidence="1">
    <location>
        <position position="1"/>
    </location>
</feature>
<comment type="caution">
    <text evidence="1">The sequence shown here is derived from an EMBL/GenBank/DDBJ whole genome shotgun (WGS) entry which is preliminary data.</text>
</comment>